<dbReference type="Proteomes" id="UP000277928">
    <property type="component" value="Unassembled WGS sequence"/>
</dbReference>
<dbReference type="AlphaFoldDB" id="A0A3P7JMN2"/>
<keyword evidence="3" id="KW-1185">Reference proteome</keyword>
<evidence type="ECO:0000256" key="1">
    <source>
        <dbReference type="SAM" id="MobiDB-lite"/>
    </source>
</evidence>
<feature type="region of interest" description="Disordered" evidence="1">
    <location>
        <begin position="110"/>
        <end position="135"/>
    </location>
</feature>
<evidence type="ECO:0000313" key="2">
    <source>
        <dbReference type="EMBL" id="VDM92393.1"/>
    </source>
</evidence>
<dbReference type="STRING" id="42156.A0A3P7JMN2"/>
<evidence type="ECO:0000313" key="3">
    <source>
        <dbReference type="Proteomes" id="UP000277928"/>
    </source>
</evidence>
<gene>
    <name evidence="2" type="ORF">NLS_LOCUS9774</name>
</gene>
<organism evidence="2 3">
    <name type="scientific">Litomosoides sigmodontis</name>
    <name type="common">Filarial nematode worm</name>
    <dbReference type="NCBI Taxonomy" id="42156"/>
    <lineage>
        <taxon>Eukaryota</taxon>
        <taxon>Metazoa</taxon>
        <taxon>Ecdysozoa</taxon>
        <taxon>Nematoda</taxon>
        <taxon>Chromadorea</taxon>
        <taxon>Rhabditida</taxon>
        <taxon>Spirurina</taxon>
        <taxon>Spiruromorpha</taxon>
        <taxon>Filarioidea</taxon>
        <taxon>Onchocercidae</taxon>
        <taxon>Litomosoides</taxon>
    </lineage>
</organism>
<feature type="region of interest" description="Disordered" evidence="1">
    <location>
        <begin position="150"/>
        <end position="176"/>
    </location>
</feature>
<reference evidence="2 3" key="1">
    <citation type="submission" date="2018-08" db="EMBL/GenBank/DDBJ databases">
        <authorList>
            <person name="Laetsch R D."/>
            <person name="Stevens L."/>
            <person name="Kumar S."/>
            <person name="Blaxter L. M."/>
        </authorList>
    </citation>
    <scope>NUCLEOTIDE SEQUENCE [LARGE SCALE GENOMIC DNA]</scope>
</reference>
<proteinExistence type="predicted"/>
<dbReference type="EMBL" id="UYRX01001920">
    <property type="protein sequence ID" value="VDM92393.1"/>
    <property type="molecule type" value="Genomic_DNA"/>
</dbReference>
<protein>
    <submittedName>
        <fullName evidence="2">Uncharacterized protein</fullName>
    </submittedName>
</protein>
<accession>A0A3P7JMN2</accession>
<feature type="compositionally biased region" description="Basic and acidic residues" evidence="1">
    <location>
        <begin position="151"/>
        <end position="170"/>
    </location>
</feature>
<sequence length="176" mass="20583">MNNPGIYETKEWFGNSLWSDRLKCNIKRLLTVSMKVRRNTLGDDSNVPFRSVHDRTGEERDEVLEMLFEDESIFPKMRNFIMGNVGQNRLETDAKLSACKRPEEFELKLPRGPRRYGRDGHQGEPGKQVEPGFPGRRMVRGFKVVDVTMGLEDHRNRRVHEDQKESEMERNSTTSR</sequence>
<name>A0A3P7JMN2_LITSI</name>